<reference evidence="4" key="1">
    <citation type="submission" date="2016-10" db="EMBL/GenBank/DDBJ databases">
        <authorList>
            <person name="Varghese N."/>
            <person name="Submissions S."/>
        </authorList>
    </citation>
    <scope>NUCLEOTIDE SEQUENCE [LARGE SCALE GENOMIC DNA]</scope>
    <source>
        <strain evidence="4">NLAE-zl-G277</strain>
    </source>
</reference>
<dbReference type="SUPFAM" id="SSF53850">
    <property type="entry name" value="Periplasmic binding protein-like II"/>
    <property type="match status" value="1"/>
</dbReference>
<gene>
    <name evidence="3" type="ORF">SAMN05216313_111120</name>
</gene>
<proteinExistence type="predicted"/>
<feature type="chain" id="PRO_5039537567" evidence="2">
    <location>
        <begin position="23"/>
        <end position="233"/>
    </location>
</feature>
<dbReference type="GO" id="GO:0030975">
    <property type="term" value="F:thiamine binding"/>
    <property type="evidence" value="ECO:0007669"/>
    <property type="project" value="TreeGrafter"/>
</dbReference>
<organism evidence="3 4">
    <name type="scientific">Enterocloster lavalensis</name>
    <dbReference type="NCBI Taxonomy" id="460384"/>
    <lineage>
        <taxon>Bacteria</taxon>
        <taxon>Bacillati</taxon>
        <taxon>Bacillota</taxon>
        <taxon>Clostridia</taxon>
        <taxon>Lachnospirales</taxon>
        <taxon>Lachnospiraceae</taxon>
        <taxon>Enterocloster</taxon>
    </lineage>
</organism>
<dbReference type="STRING" id="460384.SAMN05216313_111120"/>
<keyword evidence="1 2" id="KW-0732">Signal</keyword>
<name>A0A1I0GEJ3_9FIRM</name>
<dbReference type="PANTHER" id="PTHR30006:SF2">
    <property type="entry name" value="ABC TRANSPORTER SUBSTRATE-BINDING PROTEIN"/>
    <property type="match status" value="1"/>
</dbReference>
<dbReference type="GO" id="GO:0015888">
    <property type="term" value="P:thiamine transport"/>
    <property type="evidence" value="ECO:0007669"/>
    <property type="project" value="TreeGrafter"/>
</dbReference>
<dbReference type="PANTHER" id="PTHR30006">
    <property type="entry name" value="THIAMINE-BINDING PERIPLASMIC PROTEIN-RELATED"/>
    <property type="match status" value="1"/>
</dbReference>
<dbReference type="AlphaFoldDB" id="A0A1I0GEJ3"/>
<evidence type="ECO:0000313" key="4">
    <source>
        <dbReference type="Proteomes" id="UP000198508"/>
    </source>
</evidence>
<dbReference type="GO" id="GO:0030288">
    <property type="term" value="C:outer membrane-bounded periplasmic space"/>
    <property type="evidence" value="ECO:0007669"/>
    <property type="project" value="TreeGrafter"/>
</dbReference>
<dbReference type="Proteomes" id="UP000198508">
    <property type="component" value="Unassembled WGS sequence"/>
</dbReference>
<evidence type="ECO:0000256" key="1">
    <source>
        <dbReference type="ARBA" id="ARBA00022729"/>
    </source>
</evidence>
<protein>
    <submittedName>
        <fullName evidence="3">Extracellular solute-binding protein</fullName>
    </submittedName>
</protein>
<dbReference type="EMBL" id="FOIM01000011">
    <property type="protein sequence ID" value="SET69276.1"/>
    <property type="molecule type" value="Genomic_DNA"/>
</dbReference>
<sequence>MKKSLKKAVGISLCAAIALQLAACGGSKKAEAVDLNAASLDKIIEEAKKEGKLESVGMPGSWANWQGTWDGIEAEYGIEHNDTDMSSGEEIAMFEAEKNAPTKDIGDVGHKFGPEAKEKGVTQSYKTSYWDSVPDWAKDPDGHWMIAYTGATTFITNTDLVSNPPKSWDDVRKGDYKLTIGDVVTGATGQGNVLATAYAFGGDMDNLDPAFEFWKEMAKAGRIDQGDILLQRI</sequence>
<dbReference type="Pfam" id="PF13343">
    <property type="entry name" value="SBP_bac_6"/>
    <property type="match status" value="1"/>
</dbReference>
<feature type="signal peptide" evidence="2">
    <location>
        <begin position="1"/>
        <end position="22"/>
    </location>
</feature>
<accession>A0A1I0GEJ3</accession>
<keyword evidence="4" id="KW-1185">Reference proteome</keyword>
<dbReference type="Gene3D" id="3.40.190.10">
    <property type="entry name" value="Periplasmic binding protein-like II"/>
    <property type="match status" value="2"/>
</dbReference>
<dbReference type="GO" id="GO:0030976">
    <property type="term" value="F:thiamine pyrophosphate binding"/>
    <property type="evidence" value="ECO:0007669"/>
    <property type="project" value="TreeGrafter"/>
</dbReference>
<evidence type="ECO:0000256" key="2">
    <source>
        <dbReference type="SAM" id="SignalP"/>
    </source>
</evidence>
<evidence type="ECO:0000313" key="3">
    <source>
        <dbReference type="EMBL" id="SET69276.1"/>
    </source>
</evidence>